<dbReference type="EMBL" id="SRMF01000002">
    <property type="protein sequence ID" value="TGG93976.1"/>
    <property type="molecule type" value="Genomic_DNA"/>
</dbReference>
<dbReference type="RefSeq" id="WP_135482542.1">
    <property type="nucleotide sequence ID" value="NZ_SRMF01000002.1"/>
</dbReference>
<comment type="caution">
    <text evidence="1">The sequence shown here is derived from an EMBL/GenBank/DDBJ whole genome shotgun (WGS) entry which is preliminary data.</text>
</comment>
<keyword evidence="2" id="KW-1185">Reference proteome</keyword>
<proteinExistence type="predicted"/>
<dbReference type="Gene3D" id="1.25.40.10">
    <property type="entry name" value="Tetratricopeptide repeat domain"/>
    <property type="match status" value="1"/>
</dbReference>
<dbReference type="InterPro" id="IPR011990">
    <property type="entry name" value="TPR-like_helical_dom_sf"/>
</dbReference>
<dbReference type="SUPFAM" id="SSF48452">
    <property type="entry name" value="TPR-like"/>
    <property type="match status" value="1"/>
</dbReference>
<dbReference type="Proteomes" id="UP000297475">
    <property type="component" value="Unassembled WGS sequence"/>
</dbReference>
<dbReference type="AlphaFoldDB" id="A0A4Z0WFA7"/>
<evidence type="ECO:0000313" key="1">
    <source>
        <dbReference type="EMBL" id="TGG93976.1"/>
    </source>
</evidence>
<protein>
    <recommendedName>
        <fullName evidence="3">Tetratricopeptide repeat protein</fullName>
    </recommendedName>
</protein>
<sequence>MLAAGHYSAALQAYSRARCLCQQRLSAGEDVPQWLPAYGATIANLAHCWAMIGLRTQAMAALNEALETLYHYDDRVAGATAQQVQYRLLTQWLQLERCRLHPIG</sequence>
<name>A0A4Z0WFA7_9GAMM</name>
<evidence type="ECO:0008006" key="3">
    <source>
        <dbReference type="Google" id="ProtNLM"/>
    </source>
</evidence>
<accession>A0A4Z0WFA7</accession>
<gene>
    <name evidence="1" type="ORF">E4656_07285</name>
</gene>
<organism evidence="1 2">
    <name type="scientific">Natronospirillum operosum</name>
    <dbReference type="NCBI Taxonomy" id="2759953"/>
    <lineage>
        <taxon>Bacteria</taxon>
        <taxon>Pseudomonadati</taxon>
        <taxon>Pseudomonadota</taxon>
        <taxon>Gammaproteobacteria</taxon>
        <taxon>Oceanospirillales</taxon>
        <taxon>Natronospirillaceae</taxon>
        <taxon>Natronospirillum</taxon>
    </lineage>
</organism>
<evidence type="ECO:0000313" key="2">
    <source>
        <dbReference type="Proteomes" id="UP000297475"/>
    </source>
</evidence>
<reference evidence="1 2" key="1">
    <citation type="submission" date="2019-04" db="EMBL/GenBank/DDBJ databases">
        <title>Natronospirillum operosus gen. nov., sp. nov., a haloalkaliphilic satellite isolated from decaying biomass of laboratory culture of cyanobacterium Geitlerinema sp. and proposal of Natronospirillaceae fam. nov. and Saccharospirillaceae fam. nov.</title>
        <authorList>
            <person name="Kevbrin V."/>
            <person name="Boltyanskaya Y."/>
            <person name="Koziaeva V."/>
            <person name="Grouzdev D.S."/>
            <person name="Park M."/>
            <person name="Cho J."/>
        </authorList>
    </citation>
    <scope>NUCLEOTIDE SEQUENCE [LARGE SCALE GENOMIC DNA]</scope>
    <source>
        <strain evidence="1 2">G-116</strain>
    </source>
</reference>